<name>A0ABY1IIL9_9HYPH</name>
<keyword evidence="3" id="KW-1185">Reference proteome</keyword>
<dbReference type="RefSeq" id="WP_060603499.1">
    <property type="nucleotide sequence ID" value="NZ_FQZC01000002.1"/>
</dbReference>
<feature type="compositionally biased region" description="Basic and acidic residues" evidence="1">
    <location>
        <begin position="9"/>
        <end position="24"/>
    </location>
</feature>
<evidence type="ECO:0008006" key="4">
    <source>
        <dbReference type="Google" id="ProtNLM"/>
    </source>
</evidence>
<reference evidence="2 3" key="1">
    <citation type="submission" date="2016-11" db="EMBL/GenBank/DDBJ databases">
        <authorList>
            <person name="Varghese N."/>
            <person name="Submissions S."/>
        </authorList>
    </citation>
    <scope>NUCLEOTIDE SEQUENCE [LARGE SCALE GENOMIC DNA]</scope>
    <source>
        <strain evidence="2 3">DSM 21988</strain>
    </source>
</reference>
<gene>
    <name evidence="2" type="ORF">SAMN02745911_2079</name>
</gene>
<sequence>MADVITEQDAFKPKLSKSESKHDLTTSAARAIIDSESKRRLEKTARLRAARMAVEAKTVAVAPVKKRRAPAKTAKSA</sequence>
<evidence type="ECO:0000256" key="1">
    <source>
        <dbReference type="SAM" id="MobiDB-lite"/>
    </source>
</evidence>
<evidence type="ECO:0000313" key="3">
    <source>
        <dbReference type="Proteomes" id="UP000184290"/>
    </source>
</evidence>
<dbReference type="EMBL" id="FQZC01000002">
    <property type="protein sequence ID" value="SHJ22815.1"/>
    <property type="molecule type" value="Genomic_DNA"/>
</dbReference>
<comment type="caution">
    <text evidence="2">The sequence shown here is derived from an EMBL/GenBank/DDBJ whole genome shotgun (WGS) entry which is preliminary data.</text>
</comment>
<proteinExistence type="predicted"/>
<organism evidence="2 3">
    <name type="scientific">Aureimonas altamirensis DSM 21988</name>
    <dbReference type="NCBI Taxonomy" id="1121026"/>
    <lineage>
        <taxon>Bacteria</taxon>
        <taxon>Pseudomonadati</taxon>
        <taxon>Pseudomonadota</taxon>
        <taxon>Alphaproteobacteria</taxon>
        <taxon>Hyphomicrobiales</taxon>
        <taxon>Aurantimonadaceae</taxon>
        <taxon>Aureimonas</taxon>
    </lineage>
</organism>
<accession>A0ABY1IIL9</accession>
<dbReference type="Proteomes" id="UP000184290">
    <property type="component" value="Unassembled WGS sequence"/>
</dbReference>
<evidence type="ECO:0000313" key="2">
    <source>
        <dbReference type="EMBL" id="SHJ22815.1"/>
    </source>
</evidence>
<feature type="region of interest" description="Disordered" evidence="1">
    <location>
        <begin position="1"/>
        <end position="26"/>
    </location>
</feature>
<protein>
    <recommendedName>
        <fullName evidence="4">Transcriptional regulator</fullName>
    </recommendedName>
</protein>